<evidence type="ECO:0000259" key="1">
    <source>
        <dbReference type="Pfam" id="PF06283"/>
    </source>
</evidence>
<dbReference type="PANTHER" id="PTHR40469:SF2">
    <property type="entry name" value="GALACTOSE-BINDING DOMAIN-LIKE SUPERFAMILY PROTEIN"/>
    <property type="match status" value="1"/>
</dbReference>
<proteinExistence type="predicted"/>
<sequence length="282" mass="30800">MEVANSPRIKVLLLTGQSNQWHNWKVSSRALASVVEDESIFELDTIVSPSAGEDFSEFSPNWGDYDVILLDYEGDEWAEDVKSAFVDYVRGGGGVVAFHAADNAFPNWVEFNEMIGVGGWGDRDESVGSMVRWRDGEMVLDDASAGAMHPDAFEFQVETRAPKHPVMKGLPASWLHAIDEQYSCLRGPAKNLTVLATAIAGPEIENGTGEHEPMLMAIDFGEGRVFHTTLGHVGADDTETPLAMKCAGFIETLYRGLEWAATGSVTRDVPADFPSSEKTSVR</sequence>
<dbReference type="PANTHER" id="PTHR40469">
    <property type="entry name" value="SECRETED GLYCOSYL HYDROLASE"/>
    <property type="match status" value="1"/>
</dbReference>
<accession>A0A934S014</accession>
<dbReference type="InterPro" id="IPR029062">
    <property type="entry name" value="Class_I_gatase-like"/>
</dbReference>
<dbReference type="AlphaFoldDB" id="A0A934S014"/>
<comment type="caution">
    <text evidence="2">The sequence shown here is derived from an EMBL/GenBank/DDBJ whole genome shotgun (WGS) entry which is preliminary data.</text>
</comment>
<dbReference type="EMBL" id="JAENIL010000048">
    <property type="protein sequence ID" value="MBK1879433.1"/>
    <property type="molecule type" value="Genomic_DNA"/>
</dbReference>
<reference evidence="2" key="1">
    <citation type="submission" date="2021-01" db="EMBL/GenBank/DDBJ databases">
        <title>Modified the classification status of verrucomicrobia.</title>
        <authorList>
            <person name="Feng X."/>
        </authorList>
    </citation>
    <scope>NUCLEOTIDE SEQUENCE</scope>
    <source>
        <strain evidence="2">KCTC 13126</strain>
    </source>
</reference>
<gene>
    <name evidence="2" type="ORF">JIN87_21285</name>
</gene>
<dbReference type="RefSeq" id="WP_200357646.1">
    <property type="nucleotide sequence ID" value="NZ_JAENIL010000048.1"/>
</dbReference>
<dbReference type="InterPro" id="IPR029010">
    <property type="entry name" value="ThuA-like"/>
</dbReference>
<dbReference type="Pfam" id="PF06283">
    <property type="entry name" value="ThuA"/>
    <property type="match status" value="1"/>
</dbReference>
<protein>
    <submittedName>
        <fullName evidence="2">ThuA domain-containing protein</fullName>
    </submittedName>
</protein>
<organism evidence="2 3">
    <name type="scientific">Pelagicoccus mobilis</name>
    <dbReference type="NCBI Taxonomy" id="415221"/>
    <lineage>
        <taxon>Bacteria</taxon>
        <taxon>Pseudomonadati</taxon>
        <taxon>Verrucomicrobiota</taxon>
        <taxon>Opitutia</taxon>
        <taxon>Puniceicoccales</taxon>
        <taxon>Pelagicoccaceae</taxon>
        <taxon>Pelagicoccus</taxon>
    </lineage>
</organism>
<dbReference type="SUPFAM" id="SSF52317">
    <property type="entry name" value="Class I glutamine amidotransferase-like"/>
    <property type="match status" value="1"/>
</dbReference>
<evidence type="ECO:0000313" key="2">
    <source>
        <dbReference type="EMBL" id="MBK1879433.1"/>
    </source>
</evidence>
<dbReference type="Gene3D" id="3.40.50.880">
    <property type="match status" value="1"/>
</dbReference>
<keyword evidence="3" id="KW-1185">Reference proteome</keyword>
<evidence type="ECO:0000313" key="3">
    <source>
        <dbReference type="Proteomes" id="UP000617628"/>
    </source>
</evidence>
<name>A0A934S014_9BACT</name>
<dbReference type="Proteomes" id="UP000617628">
    <property type="component" value="Unassembled WGS sequence"/>
</dbReference>
<feature type="domain" description="ThuA-like" evidence="1">
    <location>
        <begin position="10"/>
        <end position="260"/>
    </location>
</feature>